<organism evidence="1 2">
    <name type="scientific">Lacrimispora amygdalina</name>
    <dbReference type="NCBI Taxonomy" id="253257"/>
    <lineage>
        <taxon>Bacteria</taxon>
        <taxon>Bacillati</taxon>
        <taxon>Bacillota</taxon>
        <taxon>Clostridia</taxon>
        <taxon>Lachnospirales</taxon>
        <taxon>Lachnospiraceae</taxon>
        <taxon>Lacrimispora</taxon>
    </lineage>
</organism>
<dbReference type="AlphaFoldDB" id="A0A3E2NF45"/>
<comment type="caution">
    <text evidence="1">The sequence shown here is derived from an EMBL/GenBank/DDBJ whole genome shotgun (WGS) entry which is preliminary data.</text>
</comment>
<protein>
    <submittedName>
        <fullName evidence="1">Uncharacterized protein</fullName>
    </submittedName>
</protein>
<name>A0A3E2NF45_9FIRM</name>
<reference evidence="1 2" key="1">
    <citation type="submission" date="2018-07" db="EMBL/GenBank/DDBJ databases">
        <title>New species, Clostridium PI-S10-A1B.</title>
        <authorList>
            <person name="Krishna G."/>
            <person name="Summeta K."/>
            <person name="Shikha S."/>
            <person name="Prabhu P.B."/>
            <person name="Suresh K."/>
        </authorList>
    </citation>
    <scope>NUCLEOTIDE SEQUENCE [LARGE SCALE GENOMIC DNA]</scope>
    <source>
        <strain evidence="1 2">PI-S10-A1B</strain>
    </source>
</reference>
<sequence>MERMADILRSKNGVYECINNPDNKKRYVLQEIKGCYPVLVPVEDAGCEEKATEIAKRYPIRVLSKEDFSEKTQESQAGLLLRIKRTLRRWWH</sequence>
<dbReference type="EMBL" id="QOHO01000021">
    <property type="protein sequence ID" value="RFZ79605.1"/>
    <property type="molecule type" value="Genomic_DNA"/>
</dbReference>
<proteinExistence type="predicted"/>
<dbReference type="Proteomes" id="UP000260680">
    <property type="component" value="Unassembled WGS sequence"/>
</dbReference>
<evidence type="ECO:0000313" key="2">
    <source>
        <dbReference type="Proteomes" id="UP000260680"/>
    </source>
</evidence>
<gene>
    <name evidence="1" type="ORF">DS742_07470</name>
</gene>
<accession>A0A3E2NF45</accession>
<evidence type="ECO:0000313" key="1">
    <source>
        <dbReference type="EMBL" id="RFZ79605.1"/>
    </source>
</evidence>